<reference evidence="12" key="1">
    <citation type="journal article" date="2012" name="Proc. Natl. Acad. Sci. U.S.A.">
        <title>Genome sequence of the button mushroom Agaricus bisporus reveals mechanisms governing adaptation to a humic-rich ecological niche.</title>
        <authorList>
            <person name="Morin E."/>
            <person name="Kohler A."/>
            <person name="Baker A.R."/>
            <person name="Foulongne-Oriol M."/>
            <person name="Lombard V."/>
            <person name="Nagy L.G."/>
            <person name="Ohm R.A."/>
            <person name="Patyshakuliyeva A."/>
            <person name="Brun A."/>
            <person name="Aerts A.L."/>
            <person name="Bailey A.M."/>
            <person name="Billette C."/>
            <person name="Coutinho P.M."/>
            <person name="Deakin G."/>
            <person name="Doddapaneni H."/>
            <person name="Floudas D."/>
            <person name="Grimwood J."/>
            <person name="Hilden K."/>
            <person name="Kuees U."/>
            <person name="LaButti K.M."/>
            <person name="Lapidus A."/>
            <person name="Lindquist E.A."/>
            <person name="Lucas S.M."/>
            <person name="Murat C."/>
            <person name="Riley R.W."/>
            <person name="Salamov A.A."/>
            <person name="Schmutz J."/>
            <person name="Subramanian V."/>
            <person name="Woesten H.A.B."/>
            <person name="Xu J."/>
            <person name="Eastwood D.C."/>
            <person name="Foster G.D."/>
            <person name="Sonnenberg A.S."/>
            <person name="Cullen D."/>
            <person name="de Vries R.P."/>
            <person name="Lundell T."/>
            <person name="Hibbett D.S."/>
            <person name="Henrissat B."/>
            <person name="Burton K.S."/>
            <person name="Kerrigan R.W."/>
            <person name="Challen M.P."/>
            <person name="Grigoriev I.V."/>
            <person name="Martin F."/>
        </authorList>
    </citation>
    <scope>NUCLEOTIDE SEQUENCE [LARGE SCALE GENOMIC DNA]</scope>
    <source>
        <strain evidence="12">JB137-S8 / ATCC MYA-4627 / FGSC 10392</strain>
    </source>
</reference>
<dbReference type="FunFam" id="1.20.1420.30:FF:000024">
    <property type="entry name" value="Calcium/proton exchanger, variant"/>
    <property type="match status" value="1"/>
</dbReference>
<accession>K5XUF4</accession>
<feature type="transmembrane region" description="Helical" evidence="9">
    <location>
        <begin position="156"/>
        <end position="176"/>
    </location>
</feature>
<feature type="transmembrane region" description="Helical" evidence="9">
    <location>
        <begin position="419"/>
        <end position="440"/>
    </location>
</feature>
<feature type="transmembrane region" description="Helical" evidence="9">
    <location>
        <begin position="123"/>
        <end position="144"/>
    </location>
</feature>
<dbReference type="PANTHER" id="PTHR31503">
    <property type="entry name" value="VACUOLAR CALCIUM ION TRANSPORTER"/>
    <property type="match status" value="1"/>
</dbReference>
<evidence type="ECO:0000256" key="7">
    <source>
        <dbReference type="ARBA" id="ARBA00023136"/>
    </source>
</evidence>
<evidence type="ECO:0000256" key="8">
    <source>
        <dbReference type="SAM" id="MobiDB-lite"/>
    </source>
</evidence>
<feature type="transmembrane region" description="Helical" evidence="9">
    <location>
        <begin position="452"/>
        <end position="474"/>
    </location>
</feature>
<dbReference type="PANTHER" id="PTHR31503:SF20">
    <property type="entry name" value="CA(2+)_H(+) EXCHANGER, PUTATIVE (EUROFUNG)-RELATED"/>
    <property type="match status" value="1"/>
</dbReference>
<dbReference type="GO" id="GO:0015369">
    <property type="term" value="F:calcium:proton antiporter activity"/>
    <property type="evidence" value="ECO:0007669"/>
    <property type="project" value="TreeGrafter"/>
</dbReference>
<feature type="transmembrane region" description="Helical" evidence="9">
    <location>
        <begin position="288"/>
        <end position="310"/>
    </location>
</feature>
<evidence type="ECO:0000256" key="1">
    <source>
        <dbReference type="ARBA" id="ARBA00004127"/>
    </source>
</evidence>
<feature type="compositionally biased region" description="Basic and acidic residues" evidence="8">
    <location>
        <begin position="81"/>
        <end position="92"/>
    </location>
</feature>
<evidence type="ECO:0000259" key="10">
    <source>
        <dbReference type="Pfam" id="PF01699"/>
    </source>
</evidence>
<proteinExistence type="inferred from homology"/>
<organism evidence="11 12">
    <name type="scientific">Agaricus bisporus var. burnettii (strain JB137-S8 / ATCC MYA-4627 / FGSC 10392)</name>
    <name type="common">White button mushroom</name>
    <dbReference type="NCBI Taxonomy" id="597362"/>
    <lineage>
        <taxon>Eukaryota</taxon>
        <taxon>Fungi</taxon>
        <taxon>Dikarya</taxon>
        <taxon>Basidiomycota</taxon>
        <taxon>Agaricomycotina</taxon>
        <taxon>Agaricomycetes</taxon>
        <taxon>Agaricomycetidae</taxon>
        <taxon>Agaricales</taxon>
        <taxon>Agaricineae</taxon>
        <taxon>Agaricaceae</taxon>
        <taxon>Agaricus</taxon>
    </lineage>
</organism>
<dbReference type="HOGENOM" id="CLU_008721_4_2_1"/>
<evidence type="ECO:0000256" key="9">
    <source>
        <dbReference type="SAM" id="Phobius"/>
    </source>
</evidence>
<evidence type="ECO:0000256" key="6">
    <source>
        <dbReference type="ARBA" id="ARBA00023065"/>
    </source>
</evidence>
<feature type="domain" description="Sodium/calcium exchanger membrane region" evidence="10">
    <location>
        <begin position="156"/>
        <end position="313"/>
    </location>
</feature>
<feature type="transmembrane region" description="Helical" evidence="9">
    <location>
        <begin position="486"/>
        <end position="502"/>
    </location>
</feature>
<feature type="transmembrane region" description="Helical" evidence="9">
    <location>
        <begin position="379"/>
        <end position="399"/>
    </location>
</feature>
<keyword evidence="4 9" id="KW-0812">Transmembrane</keyword>
<feature type="transmembrane region" description="Helical" evidence="9">
    <location>
        <begin position="509"/>
        <end position="529"/>
    </location>
</feature>
<dbReference type="InterPro" id="IPR004837">
    <property type="entry name" value="NaCa_Exmemb"/>
</dbReference>
<dbReference type="Pfam" id="PF01699">
    <property type="entry name" value="Na_Ca_ex"/>
    <property type="match status" value="2"/>
</dbReference>
<evidence type="ECO:0000313" key="12">
    <source>
        <dbReference type="Proteomes" id="UP000008493"/>
    </source>
</evidence>
<keyword evidence="5 9" id="KW-1133">Transmembrane helix</keyword>
<protein>
    <recommendedName>
        <fullName evidence="10">Sodium/calcium exchanger membrane region domain-containing protein</fullName>
    </recommendedName>
</protein>
<dbReference type="GO" id="GO:0000329">
    <property type="term" value="C:fungal-type vacuole membrane"/>
    <property type="evidence" value="ECO:0007669"/>
    <property type="project" value="TreeGrafter"/>
</dbReference>
<comment type="subcellular location">
    <subcellularLocation>
        <location evidence="1">Endomembrane system</location>
        <topology evidence="1">Multi-pass membrane protein</topology>
    </subcellularLocation>
</comment>
<dbReference type="Gene3D" id="1.20.1420.30">
    <property type="entry name" value="NCX, central ion-binding region"/>
    <property type="match status" value="2"/>
</dbReference>
<evidence type="ECO:0000256" key="2">
    <source>
        <dbReference type="ARBA" id="ARBA00008170"/>
    </source>
</evidence>
<evidence type="ECO:0000256" key="5">
    <source>
        <dbReference type="ARBA" id="ARBA00022989"/>
    </source>
</evidence>
<dbReference type="InterPro" id="IPR004713">
    <property type="entry name" value="CaH_exchang"/>
</dbReference>
<dbReference type="KEGG" id="abp:AGABI1DRAFT107215"/>
<dbReference type="GO" id="GO:0012505">
    <property type="term" value="C:endomembrane system"/>
    <property type="evidence" value="ECO:0007669"/>
    <property type="project" value="UniProtKB-SubCell"/>
</dbReference>
<feature type="domain" description="Sodium/calcium exchanger membrane region" evidence="10">
    <location>
        <begin position="385"/>
        <end position="527"/>
    </location>
</feature>
<name>K5XUF4_AGABU</name>
<dbReference type="OMA" id="IAAQCFR"/>
<feature type="transmembrane region" description="Helical" evidence="9">
    <location>
        <begin position="256"/>
        <end position="276"/>
    </location>
</feature>
<dbReference type="Proteomes" id="UP000008493">
    <property type="component" value="Unassembled WGS sequence"/>
</dbReference>
<keyword evidence="7 9" id="KW-0472">Membrane</keyword>
<dbReference type="OrthoDB" id="1699231at2759"/>
<dbReference type="GeneID" id="18822371"/>
<evidence type="ECO:0000256" key="4">
    <source>
        <dbReference type="ARBA" id="ARBA00022692"/>
    </source>
</evidence>
<keyword evidence="12" id="KW-1185">Reference proteome</keyword>
<dbReference type="EMBL" id="JH971391">
    <property type="protein sequence ID" value="EKM78715.1"/>
    <property type="molecule type" value="Genomic_DNA"/>
</dbReference>
<feature type="region of interest" description="Disordered" evidence="8">
    <location>
        <begin position="1"/>
        <end position="93"/>
    </location>
</feature>
<evidence type="ECO:0000313" key="11">
    <source>
        <dbReference type="EMBL" id="EKM78715.1"/>
    </source>
</evidence>
<keyword evidence="6" id="KW-0406">Ion transport</keyword>
<feature type="transmembrane region" description="Helical" evidence="9">
    <location>
        <begin position="216"/>
        <end position="244"/>
    </location>
</feature>
<feature type="transmembrane region" description="Helical" evidence="9">
    <location>
        <begin position="188"/>
        <end position="210"/>
    </location>
</feature>
<dbReference type="InParanoid" id="K5XUF4"/>
<dbReference type="InterPro" id="IPR044880">
    <property type="entry name" value="NCX_ion-bd_dom_sf"/>
</dbReference>
<dbReference type="eggNOG" id="KOG1397">
    <property type="taxonomic scope" value="Eukaryota"/>
</dbReference>
<comment type="similarity">
    <text evidence="2">Belongs to the Ca(2+):cation antiporter (CaCA) (TC 2.A.19) family.</text>
</comment>
<evidence type="ECO:0000256" key="3">
    <source>
        <dbReference type="ARBA" id="ARBA00022448"/>
    </source>
</evidence>
<sequence length="540" mass="58393">MLDSSRSAKSSERSTSAEYAPLSATQSNQHPATIAEATEPKDKEASISLPQDNAPVPESFVSRITRRRTVHTDATNATHDTSGDGDRRRDSSRWSNMRRVVSTLMVPDKKVGEAPTVSQSIRAIVCASYLNILLVFIPISWAFHFAFPTTNPNRDTLVFVFSFLAIIPLAKLLGFATEELSLRVGQTLAGLLNATLGNAVELIVAIIALAHCQIRIVQASLVGSILSNLLLVLGMCFFAGGIKYSEQGFGASASQVNASLLTVSVIAVLLPAAFHFSSGLSQTLETRAILSVSRGTSILLLIIYGAYLLFQLWSHAEIFQDDHSDVFRSTKYARKKKNLMVPGTRVTSEPAAMEGAEENATVGDEEAGSVESEVEMPTLNIYVTIGLLVVVTVLVAVTAEWLVDSIQGLVDRGGVSEEFVGVILLPIVGNAAEHVTAVTVSVKDKLNLSLSVAAGSSLQIAMFVIPFIVTLGWIMDKPMTLLFDPYESIVLFFSVLIVNYALQDGKSNWMEGFLLMVLYVILALTFWFYPGTDTSVAQCS</sequence>
<feature type="compositionally biased region" description="Low complexity" evidence="8">
    <location>
        <begin position="1"/>
        <end position="18"/>
    </location>
</feature>
<dbReference type="AlphaFoldDB" id="K5XUF4"/>
<dbReference type="GO" id="GO:0006874">
    <property type="term" value="P:intracellular calcium ion homeostasis"/>
    <property type="evidence" value="ECO:0007669"/>
    <property type="project" value="TreeGrafter"/>
</dbReference>
<gene>
    <name evidence="11" type="ORF">AGABI1DRAFT_107215</name>
</gene>
<keyword evidence="3" id="KW-0813">Transport</keyword>
<dbReference type="RefSeq" id="XP_007330541.1">
    <property type="nucleotide sequence ID" value="XM_007330479.1"/>
</dbReference>